<dbReference type="EMBL" id="JAXOFX010000005">
    <property type="protein sequence ID" value="MDZ5472204.1"/>
    <property type="molecule type" value="Genomic_DNA"/>
</dbReference>
<organism evidence="8 9">
    <name type="scientific">Robertmurraya mangrovi</name>
    <dbReference type="NCBI Taxonomy" id="3098077"/>
    <lineage>
        <taxon>Bacteria</taxon>
        <taxon>Bacillati</taxon>
        <taxon>Bacillota</taxon>
        <taxon>Bacilli</taxon>
        <taxon>Bacillales</taxon>
        <taxon>Bacillaceae</taxon>
        <taxon>Robertmurraya</taxon>
    </lineage>
</organism>
<dbReference type="PANTHER" id="PTHR43077">
    <property type="entry name" value="TRANSPORT PERMEASE YVFS-RELATED"/>
    <property type="match status" value="1"/>
</dbReference>
<evidence type="ECO:0000256" key="3">
    <source>
        <dbReference type="ARBA" id="ARBA00022989"/>
    </source>
</evidence>
<evidence type="ECO:0000256" key="1">
    <source>
        <dbReference type="ARBA" id="ARBA00004141"/>
    </source>
</evidence>
<protein>
    <submittedName>
        <fullName evidence="8">YhgE/Pip domain-containing protein</fullName>
    </submittedName>
</protein>
<feature type="region of interest" description="Disordered" evidence="5">
    <location>
        <begin position="510"/>
        <end position="543"/>
    </location>
</feature>
<comment type="subcellular location">
    <subcellularLocation>
        <location evidence="1">Membrane</location>
        <topology evidence="1">Multi-pass membrane protein</topology>
    </subcellularLocation>
</comment>
<evidence type="ECO:0000256" key="2">
    <source>
        <dbReference type="ARBA" id="ARBA00022692"/>
    </source>
</evidence>
<dbReference type="Pfam" id="PF12698">
    <property type="entry name" value="ABC2_membrane_3"/>
    <property type="match status" value="2"/>
</dbReference>
<feature type="transmembrane region" description="Helical" evidence="6">
    <location>
        <begin position="731"/>
        <end position="753"/>
    </location>
</feature>
<keyword evidence="9" id="KW-1185">Reference proteome</keyword>
<dbReference type="Proteomes" id="UP001290455">
    <property type="component" value="Unassembled WGS sequence"/>
</dbReference>
<dbReference type="NCBIfam" id="TIGR03057">
    <property type="entry name" value="xxxLxxG_by_4"/>
    <property type="match status" value="5"/>
</dbReference>
<accession>A0ABU5IYF7</accession>
<keyword evidence="2 6" id="KW-0812">Transmembrane</keyword>
<dbReference type="PANTHER" id="PTHR43077:SF5">
    <property type="entry name" value="PHAGE INFECTION PROTEIN"/>
    <property type="match status" value="1"/>
</dbReference>
<dbReference type="RefSeq" id="WP_322446502.1">
    <property type="nucleotide sequence ID" value="NZ_JAXOFX010000005.1"/>
</dbReference>
<dbReference type="InterPro" id="IPR017501">
    <property type="entry name" value="Phage_infect_YhgE_C"/>
</dbReference>
<feature type="domain" description="ABC-2 type transporter transmembrane" evidence="7">
    <location>
        <begin position="24"/>
        <end position="166"/>
    </location>
</feature>
<dbReference type="NCBIfam" id="TIGR03062">
    <property type="entry name" value="pip_yhgE_Cterm"/>
    <property type="match status" value="1"/>
</dbReference>
<dbReference type="InterPro" id="IPR023908">
    <property type="entry name" value="xxxLxxG_rpt"/>
</dbReference>
<evidence type="ECO:0000259" key="7">
    <source>
        <dbReference type="Pfam" id="PF12698"/>
    </source>
</evidence>
<feature type="transmembrane region" description="Helical" evidence="6">
    <location>
        <begin position="576"/>
        <end position="596"/>
    </location>
</feature>
<gene>
    <name evidence="8" type="ORF">SM124_10630</name>
</gene>
<feature type="transmembrane region" description="Helical" evidence="6">
    <location>
        <begin position="673"/>
        <end position="692"/>
    </location>
</feature>
<feature type="transmembrane region" description="Helical" evidence="6">
    <location>
        <begin position="18"/>
        <end position="41"/>
    </location>
</feature>
<dbReference type="InterPro" id="IPR017500">
    <property type="entry name" value="Phage_infect_YhgE_N"/>
</dbReference>
<comment type="caution">
    <text evidence="8">The sequence shown here is derived from an EMBL/GenBank/DDBJ whole genome shotgun (WGS) entry which is preliminary data.</text>
</comment>
<feature type="domain" description="ABC-2 type transporter transmembrane" evidence="7">
    <location>
        <begin position="356"/>
        <end position="746"/>
    </location>
</feature>
<keyword evidence="3 6" id="KW-1133">Transmembrane helix</keyword>
<reference evidence="8 9" key="1">
    <citation type="submission" date="2023-11" db="EMBL/GenBank/DDBJ databases">
        <title>Bacillus jintuensis, isolated from a mudflat on the Beibu Gulf coast.</title>
        <authorList>
            <person name="Li M."/>
        </authorList>
    </citation>
    <scope>NUCLEOTIDE SEQUENCE [LARGE SCALE GENOMIC DNA]</scope>
    <source>
        <strain evidence="8 9">31A1R</strain>
    </source>
</reference>
<feature type="transmembrane region" description="Helical" evidence="6">
    <location>
        <begin position="642"/>
        <end position="666"/>
    </location>
</feature>
<dbReference type="InterPro" id="IPR051328">
    <property type="entry name" value="T7SS_ABC-Transporter"/>
</dbReference>
<feature type="compositionally biased region" description="Basic and acidic residues" evidence="5">
    <location>
        <begin position="527"/>
        <end position="537"/>
    </location>
</feature>
<dbReference type="Gene3D" id="1.10.287.950">
    <property type="entry name" value="Methyl-accepting chemotaxis protein"/>
    <property type="match status" value="2"/>
</dbReference>
<feature type="transmembrane region" description="Helical" evidence="6">
    <location>
        <begin position="616"/>
        <end position="636"/>
    </location>
</feature>
<evidence type="ECO:0000313" key="8">
    <source>
        <dbReference type="EMBL" id="MDZ5472204.1"/>
    </source>
</evidence>
<evidence type="ECO:0000313" key="9">
    <source>
        <dbReference type="Proteomes" id="UP001290455"/>
    </source>
</evidence>
<dbReference type="InterPro" id="IPR013525">
    <property type="entry name" value="ABC2_TM"/>
</dbReference>
<dbReference type="Gene3D" id="3.40.1710.10">
    <property type="entry name" value="abc type-2 transporter like domain"/>
    <property type="match status" value="1"/>
</dbReference>
<evidence type="ECO:0000256" key="4">
    <source>
        <dbReference type="ARBA" id="ARBA00023136"/>
    </source>
</evidence>
<name>A0ABU5IYF7_9BACI</name>
<evidence type="ECO:0000256" key="5">
    <source>
        <dbReference type="SAM" id="MobiDB-lite"/>
    </source>
</evidence>
<proteinExistence type="predicted"/>
<dbReference type="NCBIfam" id="TIGR03061">
    <property type="entry name" value="pip_yhgE_Nterm"/>
    <property type="match status" value="1"/>
</dbReference>
<evidence type="ECO:0000256" key="6">
    <source>
        <dbReference type="SAM" id="Phobius"/>
    </source>
</evidence>
<keyword evidence="4 6" id="KW-0472">Membrane</keyword>
<sequence length="762" mass="82266">MGRSLIGELKAILSNRKLLIPTIAVLFIPVLYSGMFLWAFWDPYDHLSDLPVAVVNSDSGADFEGTELNIGEELVKKLGESDDFKFSIIDRDKAYSDLEKQKYYMVVEIPENFSENATTLLDEKPKKMELMYVPNEGFNFLSGQIGNTAMLKIQASIQENVTKTYTEAIFKKVEEMADGFTQASDGAGKLNDGAIMLSEGTEQIKENLALLAEKSVEFKQGVETASDGSNQLAAGATELSSGLEQLKKGHDQLLQGSIAANSGTNQLSEGFGQVNSGLKTIDSKMEELMKGTEQISSGLEQFNQKVPELEKGSKDLANGAVALDSGIKQFEQELTAQLEKASKQQFEQLLPYLQQSMTPEQLAGLKQQMEQQQVMMQKQISGGFDQLKTGSSQLVAGAGQLESSLTTQVGPNVSKLNEGVKQISAGQKQLGDGVHQLVQGSVDLNDGINKLEAGQSELLAGTKVFNEKLQAAAAGSEKIVSGTSSLTYGLSQLVDGSEKISEGTVKLADGSKELSSGTNKLADGTEELSKKLGDASEKTSSVKAEDDNFDMMASPVKVDQKGVNKVPNYGTGFTPYFLSLGLFVGALLISIVYPLVEPAIKPESGLSWFTSKLTILFGVGIIQALVAVSIILFGLGLEVQNLPLFIMTTIITSLTFMTLIQMLVSILGDPGRFVAIIVLILQLTTSAGTFPLELIPSALQPISAFLPMTYSVSAFKAVISSGDYSFMWNNLFILLGYTITFAIITMIFFTGLFKKKFSYTAE</sequence>